<keyword evidence="2" id="KW-1185">Reference proteome</keyword>
<organism evidence="1 2">
    <name type="scientific">Dactylosporangium fulvum</name>
    <dbReference type="NCBI Taxonomy" id="53359"/>
    <lineage>
        <taxon>Bacteria</taxon>
        <taxon>Bacillati</taxon>
        <taxon>Actinomycetota</taxon>
        <taxon>Actinomycetes</taxon>
        <taxon>Micromonosporales</taxon>
        <taxon>Micromonosporaceae</taxon>
        <taxon>Dactylosporangium</taxon>
    </lineage>
</organism>
<dbReference type="EMBL" id="CP073720">
    <property type="protein sequence ID" value="UWP85798.1"/>
    <property type="molecule type" value="Genomic_DNA"/>
</dbReference>
<name>A0ABY5WAS3_9ACTN</name>
<protein>
    <submittedName>
        <fullName evidence="1">Uncharacterized protein</fullName>
    </submittedName>
</protein>
<sequence length="88" mass="10013">MTREERLQALVRREQERWFESTGFTLRDTDMREYLGVDPADYFADELDAAAAAVEEVDVPCCTPMDAAHTLPNGHSVFCRAEMTKEKA</sequence>
<evidence type="ECO:0000313" key="1">
    <source>
        <dbReference type="EMBL" id="UWP85798.1"/>
    </source>
</evidence>
<dbReference type="RefSeq" id="WP_259864072.1">
    <property type="nucleotide sequence ID" value="NZ_BAAAST010000073.1"/>
</dbReference>
<reference evidence="1" key="2">
    <citation type="submission" date="2022-09" db="EMBL/GenBank/DDBJ databases">
        <title>Biosynthetic gene clusters of Dactylosporangioum fulvum.</title>
        <authorList>
            <person name="Caradec T."/>
        </authorList>
    </citation>
    <scope>NUCLEOTIDE SEQUENCE</scope>
    <source>
        <strain evidence="1">NRRL B-16292</strain>
    </source>
</reference>
<reference evidence="1" key="1">
    <citation type="submission" date="2021-04" db="EMBL/GenBank/DDBJ databases">
        <authorList>
            <person name="Hartkoorn R.C."/>
            <person name="Beaudoing E."/>
            <person name="Hot D."/>
        </authorList>
    </citation>
    <scope>NUCLEOTIDE SEQUENCE</scope>
    <source>
        <strain evidence="1">NRRL B-16292</strain>
    </source>
</reference>
<gene>
    <name evidence="1" type="ORF">Dfulv_16760</name>
</gene>
<proteinExistence type="predicted"/>
<accession>A0ABY5WAS3</accession>
<dbReference type="Proteomes" id="UP001059617">
    <property type="component" value="Chromosome"/>
</dbReference>
<evidence type="ECO:0000313" key="2">
    <source>
        <dbReference type="Proteomes" id="UP001059617"/>
    </source>
</evidence>